<evidence type="ECO:0000313" key="5">
    <source>
        <dbReference type="EMBL" id="NME72553.1"/>
    </source>
</evidence>
<dbReference type="InterPro" id="IPR020449">
    <property type="entry name" value="Tscrpt_reg_AraC-type_HTH"/>
</dbReference>
<accession>A0A7X9XD93</accession>
<keyword evidence="1" id="KW-0805">Transcription regulation</keyword>
<dbReference type="PANTHER" id="PTHR43280:SF32">
    <property type="entry name" value="TRANSCRIPTIONAL REGULATORY PROTEIN"/>
    <property type="match status" value="1"/>
</dbReference>
<dbReference type="Gene3D" id="1.10.10.60">
    <property type="entry name" value="Homeodomain-like"/>
    <property type="match status" value="1"/>
</dbReference>
<comment type="caution">
    <text evidence="5">The sequence shown here is derived from an EMBL/GenBank/DDBJ whole genome shotgun (WGS) entry which is preliminary data.</text>
</comment>
<dbReference type="SUPFAM" id="SSF51215">
    <property type="entry name" value="Regulatory protein AraC"/>
    <property type="match status" value="1"/>
</dbReference>
<proteinExistence type="predicted"/>
<dbReference type="SMART" id="SM00342">
    <property type="entry name" value="HTH_ARAC"/>
    <property type="match status" value="1"/>
</dbReference>
<dbReference type="EMBL" id="JABANE010000175">
    <property type="protein sequence ID" value="NME72553.1"/>
    <property type="molecule type" value="Genomic_DNA"/>
</dbReference>
<dbReference type="PRINTS" id="PR00032">
    <property type="entry name" value="HTHARAC"/>
</dbReference>
<dbReference type="Proteomes" id="UP000576082">
    <property type="component" value="Unassembled WGS sequence"/>
</dbReference>
<dbReference type="GO" id="GO:0003700">
    <property type="term" value="F:DNA-binding transcription factor activity"/>
    <property type="evidence" value="ECO:0007669"/>
    <property type="project" value="InterPro"/>
</dbReference>
<dbReference type="InterPro" id="IPR037923">
    <property type="entry name" value="HTH-like"/>
</dbReference>
<evidence type="ECO:0000313" key="6">
    <source>
        <dbReference type="Proteomes" id="UP000576082"/>
    </source>
</evidence>
<reference evidence="5 6" key="1">
    <citation type="submission" date="2020-04" db="EMBL/GenBank/DDBJ databases">
        <title>Flammeovirga sp. SR4, a novel species isolated from seawater.</title>
        <authorList>
            <person name="Wang X."/>
        </authorList>
    </citation>
    <scope>NUCLEOTIDE SEQUENCE [LARGE SCALE GENOMIC DNA]</scope>
    <source>
        <strain evidence="5 6">ATCC 23126</strain>
    </source>
</reference>
<dbReference type="GO" id="GO:0043565">
    <property type="term" value="F:sequence-specific DNA binding"/>
    <property type="evidence" value="ECO:0007669"/>
    <property type="project" value="InterPro"/>
</dbReference>
<keyword evidence="2" id="KW-0238">DNA-binding</keyword>
<evidence type="ECO:0000256" key="1">
    <source>
        <dbReference type="ARBA" id="ARBA00023015"/>
    </source>
</evidence>
<keyword evidence="6" id="KW-1185">Reference proteome</keyword>
<dbReference type="AlphaFoldDB" id="A0A7X9XD93"/>
<evidence type="ECO:0000256" key="3">
    <source>
        <dbReference type="ARBA" id="ARBA00023163"/>
    </source>
</evidence>
<dbReference type="PROSITE" id="PS01124">
    <property type="entry name" value="HTH_ARAC_FAMILY_2"/>
    <property type="match status" value="1"/>
</dbReference>
<name>A0A7X9XD93_9BACT</name>
<dbReference type="RefSeq" id="WP_169660740.1">
    <property type="nucleotide sequence ID" value="NZ_JABANE010000175.1"/>
</dbReference>
<keyword evidence="3" id="KW-0804">Transcription</keyword>
<organism evidence="5 6">
    <name type="scientific">Flammeovirga aprica JL-4</name>
    <dbReference type="NCBI Taxonomy" id="694437"/>
    <lineage>
        <taxon>Bacteria</taxon>
        <taxon>Pseudomonadati</taxon>
        <taxon>Bacteroidota</taxon>
        <taxon>Cytophagia</taxon>
        <taxon>Cytophagales</taxon>
        <taxon>Flammeovirgaceae</taxon>
        <taxon>Flammeovirga</taxon>
    </lineage>
</organism>
<sequence length="289" mass="34337">MKEEIKKYDFRKNEDGLEFEIVDLQKIFKEKNHLITTSHRARFYHILWIEKGHGTHYVDFKPIKVEDNTLIFVAQNSVNLYDANGYYEGKSIIFTNDFFCQTKYDFRYITTSILYSDLYDVAKLSPIINREALELIFHQMNQEAEKKKDQAQKEILHKLLYLFLLQSERAYREQGIQELEPSLYLTNVINFKEHLEQSYKKEKGVKWYANSLNLSEKQLNKSTAEVLSKSPKKIIDERVVLEAKRLLVHTDEPVKEIAYELGYDEPTNFIKFFKRHATVTPADFRVKNK</sequence>
<feature type="domain" description="HTH araC/xylS-type" evidence="4">
    <location>
        <begin position="189"/>
        <end position="287"/>
    </location>
</feature>
<protein>
    <submittedName>
        <fullName evidence="5">AraC family transcriptional regulator</fullName>
    </submittedName>
</protein>
<dbReference type="Pfam" id="PF12833">
    <property type="entry name" value="HTH_18"/>
    <property type="match status" value="1"/>
</dbReference>
<gene>
    <name evidence="5" type="ORF">HHU12_31625</name>
</gene>
<dbReference type="InterPro" id="IPR018060">
    <property type="entry name" value="HTH_AraC"/>
</dbReference>
<evidence type="ECO:0000256" key="2">
    <source>
        <dbReference type="ARBA" id="ARBA00023125"/>
    </source>
</evidence>
<dbReference type="PANTHER" id="PTHR43280">
    <property type="entry name" value="ARAC-FAMILY TRANSCRIPTIONAL REGULATOR"/>
    <property type="match status" value="1"/>
</dbReference>
<evidence type="ECO:0000259" key="4">
    <source>
        <dbReference type="PROSITE" id="PS01124"/>
    </source>
</evidence>
<dbReference type="InterPro" id="IPR009057">
    <property type="entry name" value="Homeodomain-like_sf"/>
</dbReference>
<dbReference type="SUPFAM" id="SSF46689">
    <property type="entry name" value="Homeodomain-like"/>
    <property type="match status" value="1"/>
</dbReference>